<dbReference type="GO" id="GO:0009279">
    <property type="term" value="C:cell outer membrane"/>
    <property type="evidence" value="ECO:0007669"/>
    <property type="project" value="TreeGrafter"/>
</dbReference>
<evidence type="ECO:0000259" key="2">
    <source>
        <dbReference type="Pfam" id="PF13100"/>
    </source>
</evidence>
<dbReference type="eggNOG" id="COG1452">
    <property type="taxonomic scope" value="Bacteria"/>
</dbReference>
<dbReference type="PANTHER" id="PTHR36504:SF1">
    <property type="entry name" value="LIPOPOLYSACCHARIDE EXPORT SYSTEM PROTEIN LPTA"/>
    <property type="match status" value="1"/>
</dbReference>
<comment type="caution">
    <text evidence="3">The sequence shown here is derived from an EMBL/GenBank/DDBJ whole genome shotgun (WGS) entry which is preliminary data.</text>
</comment>
<dbReference type="STRING" id="153721.MYP_4188"/>
<reference evidence="3 4" key="1">
    <citation type="submission" date="2014-09" db="EMBL/GenBank/DDBJ databases">
        <title>Sporocytophaga myxococcoides PG-01 genome sequencing.</title>
        <authorList>
            <person name="Liu L."/>
            <person name="Gao P.J."/>
            <person name="Chen G.J."/>
            <person name="Wang L.S."/>
        </authorList>
    </citation>
    <scope>NUCLEOTIDE SEQUENCE [LARGE SCALE GENOMIC DNA]</scope>
    <source>
        <strain evidence="3 4">PG-01</strain>
    </source>
</reference>
<feature type="domain" description="Organic solvent tolerance-like N-terminal" evidence="2">
    <location>
        <begin position="189"/>
        <end position="254"/>
    </location>
</feature>
<dbReference type="InterPro" id="IPR052037">
    <property type="entry name" value="LPS_export_LptA"/>
</dbReference>
<dbReference type="GO" id="GO:0017089">
    <property type="term" value="F:glycolipid transfer activity"/>
    <property type="evidence" value="ECO:0007669"/>
    <property type="project" value="TreeGrafter"/>
</dbReference>
<dbReference type="Proteomes" id="UP000030185">
    <property type="component" value="Unassembled WGS sequence"/>
</dbReference>
<organism evidence="3 4">
    <name type="scientific">Sporocytophaga myxococcoides</name>
    <dbReference type="NCBI Taxonomy" id="153721"/>
    <lineage>
        <taxon>Bacteria</taxon>
        <taxon>Pseudomonadati</taxon>
        <taxon>Bacteroidota</taxon>
        <taxon>Cytophagia</taxon>
        <taxon>Cytophagales</taxon>
        <taxon>Cytophagaceae</taxon>
        <taxon>Sporocytophaga</taxon>
    </lineage>
</organism>
<accession>A0A098LLF1</accession>
<protein>
    <recommendedName>
        <fullName evidence="2">Organic solvent tolerance-like N-terminal domain-containing protein</fullName>
    </recommendedName>
</protein>
<dbReference type="OrthoDB" id="9805931at2"/>
<dbReference type="GO" id="GO:0030288">
    <property type="term" value="C:outer membrane-bounded periplasmic space"/>
    <property type="evidence" value="ECO:0007669"/>
    <property type="project" value="TreeGrafter"/>
</dbReference>
<dbReference type="PANTHER" id="PTHR36504">
    <property type="entry name" value="LIPOPOLYSACCHARIDE EXPORT SYSTEM PROTEIN LPTA"/>
    <property type="match status" value="1"/>
</dbReference>
<evidence type="ECO:0000313" key="4">
    <source>
        <dbReference type="Proteomes" id="UP000030185"/>
    </source>
</evidence>
<dbReference type="InterPro" id="IPR005653">
    <property type="entry name" value="OstA-like_N"/>
</dbReference>
<dbReference type="Pfam" id="PF13100">
    <property type="entry name" value="OstA_2"/>
    <property type="match status" value="2"/>
</dbReference>
<evidence type="ECO:0000256" key="1">
    <source>
        <dbReference type="ARBA" id="ARBA00022729"/>
    </source>
</evidence>
<dbReference type="AlphaFoldDB" id="A0A098LLF1"/>
<keyword evidence="4" id="KW-1185">Reference proteome</keyword>
<keyword evidence="1" id="KW-0732">Signal</keyword>
<evidence type="ECO:0000313" key="3">
    <source>
        <dbReference type="EMBL" id="GAL86958.1"/>
    </source>
</evidence>
<dbReference type="GO" id="GO:0015920">
    <property type="term" value="P:lipopolysaccharide transport"/>
    <property type="evidence" value="ECO:0007669"/>
    <property type="project" value="TreeGrafter"/>
</dbReference>
<name>A0A098LLF1_9BACT</name>
<dbReference type="EMBL" id="BBLT01000010">
    <property type="protein sequence ID" value="GAL86958.1"/>
    <property type="molecule type" value="Genomic_DNA"/>
</dbReference>
<proteinExistence type="predicted"/>
<gene>
    <name evidence="3" type="ORF">MYP_4188</name>
</gene>
<dbReference type="Gene3D" id="2.60.450.10">
    <property type="entry name" value="Lipopolysaccharide (LPS) transport protein A like domain"/>
    <property type="match status" value="2"/>
</dbReference>
<sequence>MRKIAFLINFVEINIQMRYCLYLFFLLVFISDLANAQGKIDLVQAKELEGIVVNGVNIRRLKGDVIFKQQGTYLYCDSAYQNPKNNSIEAFGNVRMNQGDTVNLTCRNLLYEGNTKKTIAKRNVVLKDKTMTLFTDILHYDLLAKRAFYPNGGTIKDEKSTLTSREGYYNLGEKVFNFRKDVRVVNPSQNFVLTTDSLDYNSYTNIAYFKGPTKIISPDGVVVTTEGEYNIMSKVTATKERSHVQSGNFDIEADNLDYDERQGNGIARGNVILRSPKDSVLILGERANYWSKRGTSKVFGNPVMKNYSGGDTLFLSADTLISLDYPEKKIKKLIAYKNTKIFRYDLQGICDSLVYDFADSTIYFFGDPVLWSEKNQIVADSINILLVNNKVSKMNMRVNAFMASIDSLENYNQVKGKKMVAHFMENKIQKVDVNGNGESLYFALEGDSVLIGMNKVVCSDLIVRFKEAKVNTISFIKSPDAKFIPPHEILEPETRLKGFVWRGKERPTKKDVLGVRYVN</sequence>
<feature type="domain" description="Organic solvent tolerance-like N-terminal" evidence="2">
    <location>
        <begin position="39"/>
        <end position="188"/>
    </location>
</feature>